<name>A0A7S0NBJ6_9EUKA</name>
<reference evidence="5" key="1">
    <citation type="submission" date="2021-01" db="EMBL/GenBank/DDBJ databases">
        <authorList>
            <person name="Corre E."/>
            <person name="Pelletier E."/>
            <person name="Niang G."/>
            <person name="Scheremetjew M."/>
            <person name="Finn R."/>
            <person name="Kale V."/>
            <person name="Holt S."/>
            <person name="Cochrane G."/>
            <person name="Meng A."/>
            <person name="Brown T."/>
            <person name="Cohen L."/>
        </authorList>
    </citation>
    <scope>NUCLEOTIDE SEQUENCE</scope>
    <source>
        <strain evidence="5">CCMP1374</strain>
    </source>
</reference>
<accession>A0A7S0NBJ6</accession>
<evidence type="ECO:0000313" key="5">
    <source>
        <dbReference type="EMBL" id="CAD8504843.1"/>
    </source>
</evidence>
<evidence type="ECO:0000256" key="2">
    <source>
        <dbReference type="SAM" id="Coils"/>
    </source>
</evidence>
<dbReference type="PANTHER" id="PTHR28663:SF1">
    <property type="entry name" value="CILIA- AND FLAGELLA- ASSOCIATED PROTEIN 210"/>
    <property type="match status" value="1"/>
</dbReference>
<dbReference type="InterPro" id="IPR043597">
    <property type="entry name" value="TPH_dom"/>
</dbReference>
<dbReference type="Pfam" id="PF13868">
    <property type="entry name" value="TPH"/>
    <property type="match status" value="1"/>
</dbReference>
<dbReference type="EMBL" id="HBEP01031471">
    <property type="protein sequence ID" value="CAD8504843.1"/>
    <property type="molecule type" value="Transcribed_RNA"/>
</dbReference>
<feature type="coiled-coil region" evidence="2">
    <location>
        <begin position="188"/>
        <end position="223"/>
    </location>
</feature>
<feature type="domain" description="Trichohyalin-plectin-homology" evidence="4">
    <location>
        <begin position="142"/>
        <end position="485"/>
    </location>
</feature>
<gene>
    <name evidence="5" type="ORF">PANT1444_LOCUS17771</name>
</gene>
<dbReference type="PANTHER" id="PTHR28663">
    <property type="entry name" value="COILED-COIL DOMAIN-CONTAINING PROTEIN 173"/>
    <property type="match status" value="1"/>
</dbReference>
<dbReference type="InterPro" id="IPR039986">
    <property type="entry name" value="CFAP210"/>
</dbReference>
<feature type="coiled-coil region" evidence="2">
    <location>
        <begin position="345"/>
        <end position="372"/>
    </location>
</feature>
<organism evidence="5">
    <name type="scientific">Phaeocystis antarctica</name>
    <dbReference type="NCBI Taxonomy" id="33657"/>
    <lineage>
        <taxon>Eukaryota</taxon>
        <taxon>Haptista</taxon>
        <taxon>Haptophyta</taxon>
        <taxon>Prymnesiophyceae</taxon>
        <taxon>Phaeocystales</taxon>
        <taxon>Phaeocystaceae</taxon>
        <taxon>Phaeocystis</taxon>
    </lineage>
</organism>
<evidence type="ECO:0000256" key="1">
    <source>
        <dbReference type="ARBA" id="ARBA00023054"/>
    </source>
</evidence>
<feature type="compositionally biased region" description="Basic and acidic residues" evidence="3">
    <location>
        <begin position="95"/>
        <end position="106"/>
    </location>
</feature>
<evidence type="ECO:0000256" key="3">
    <source>
        <dbReference type="SAM" id="MobiDB-lite"/>
    </source>
</evidence>
<feature type="region of interest" description="Disordered" evidence="3">
    <location>
        <begin position="86"/>
        <end position="106"/>
    </location>
</feature>
<keyword evidence="1 2" id="KW-0175">Coiled coil</keyword>
<protein>
    <recommendedName>
        <fullName evidence="4">Trichohyalin-plectin-homology domain-containing protein</fullName>
    </recommendedName>
</protein>
<evidence type="ECO:0000259" key="4">
    <source>
        <dbReference type="Pfam" id="PF13868"/>
    </source>
</evidence>
<dbReference type="AlphaFoldDB" id="A0A7S0NBJ6"/>
<proteinExistence type="predicted"/>
<sequence length="507" mass="59367">MPGPRRLAPFRGRVAYPSYVDESLFGNPHEGAVRMARSMPDASAFPTVLGAAEYGTMEVRARATGLELNEKQQDKARLHALSNARKSKWPNTLEANRERKEKGRQDKLDVEEALRKEIDAEEESLMVEKRRLAIERANKMLYDSTDRVKSLHSKLLYADVMQERERQLELKKVLKGRELATEERFYQKQQEAIRRMDAEEDMRDEEEEEKRKLVGKVREEQVAQQRHIHNARLGEIKREGEVMQQKAAADLEQEKRQRIEALEHEQRIRAEFVEANSMLLGRREEEQRFLDAEEDRMLEYATLKEADLLMRRAKEEERFAARQAQRQKMIDEGVRALADLNASTNNRLEAQAIEVANKAAEARAKLDEKKKNELLVTHMSRQQQMRWKRERKAQEDVDDKHIATKMIGLNKQLREEEADKIRNTFDRAKGRDAYLLRQMADKTARAEEEKEEEMYEAEQIKQWMGDDDAIFDQYAQMCLDEWVSQGKNPKPMELVLQKQRSTAGKLS</sequence>